<comment type="catalytic activity">
    <reaction evidence="1">
        <text>ATP + protein L-histidine = ADP + protein N-phospho-L-histidine.</text>
        <dbReference type="EC" id="2.7.13.3"/>
    </reaction>
</comment>
<dbReference type="GO" id="GO:0005886">
    <property type="term" value="C:plasma membrane"/>
    <property type="evidence" value="ECO:0007669"/>
    <property type="project" value="TreeGrafter"/>
</dbReference>
<dbReference type="SMART" id="SM00387">
    <property type="entry name" value="HATPase_c"/>
    <property type="match status" value="1"/>
</dbReference>
<feature type="transmembrane region" description="Helical" evidence="10">
    <location>
        <begin position="29"/>
        <end position="55"/>
    </location>
</feature>
<evidence type="ECO:0000313" key="12">
    <source>
        <dbReference type="EMBL" id="SFL17841.1"/>
    </source>
</evidence>
<dbReference type="PANTHER" id="PTHR45436">
    <property type="entry name" value="SENSOR HISTIDINE KINASE YKOH"/>
    <property type="match status" value="1"/>
</dbReference>
<evidence type="ECO:0000256" key="4">
    <source>
        <dbReference type="ARBA" id="ARBA00022553"/>
    </source>
</evidence>
<proteinExistence type="predicted"/>
<dbReference type="EMBL" id="FOSR01000018">
    <property type="protein sequence ID" value="SFL17841.1"/>
    <property type="molecule type" value="Genomic_DNA"/>
</dbReference>
<dbReference type="Gene3D" id="1.10.287.130">
    <property type="match status" value="1"/>
</dbReference>
<dbReference type="Proteomes" id="UP000198725">
    <property type="component" value="Unassembled WGS sequence"/>
</dbReference>
<protein>
    <recommendedName>
        <fullName evidence="3">histidine kinase</fullName>
        <ecNumber evidence="3">2.7.13.3</ecNumber>
    </recommendedName>
</protein>
<keyword evidence="7 12" id="KW-0418">Kinase</keyword>
<dbReference type="CDD" id="cd00075">
    <property type="entry name" value="HATPase"/>
    <property type="match status" value="1"/>
</dbReference>
<keyword evidence="6 10" id="KW-0812">Transmembrane</keyword>
<evidence type="ECO:0000256" key="6">
    <source>
        <dbReference type="ARBA" id="ARBA00022692"/>
    </source>
</evidence>
<dbReference type="GO" id="GO:0000155">
    <property type="term" value="F:phosphorelay sensor kinase activity"/>
    <property type="evidence" value="ECO:0007669"/>
    <property type="project" value="InterPro"/>
</dbReference>
<dbReference type="SUPFAM" id="SSF55874">
    <property type="entry name" value="ATPase domain of HSP90 chaperone/DNA topoisomerase II/histidine kinase"/>
    <property type="match status" value="1"/>
</dbReference>
<dbReference type="InterPro" id="IPR004358">
    <property type="entry name" value="Sig_transdc_His_kin-like_C"/>
</dbReference>
<dbReference type="Gene3D" id="3.30.565.10">
    <property type="entry name" value="Histidine kinase-like ATPase, C-terminal domain"/>
    <property type="match status" value="1"/>
</dbReference>
<gene>
    <name evidence="12" type="ORF">SAMN05192579_1185</name>
</gene>
<keyword evidence="5" id="KW-0808">Transferase</keyword>
<dbReference type="InterPro" id="IPR003594">
    <property type="entry name" value="HATPase_dom"/>
</dbReference>
<dbReference type="InterPro" id="IPR005467">
    <property type="entry name" value="His_kinase_dom"/>
</dbReference>
<dbReference type="InterPro" id="IPR036097">
    <property type="entry name" value="HisK_dim/P_sf"/>
</dbReference>
<dbReference type="SUPFAM" id="SSF47384">
    <property type="entry name" value="Homodimeric domain of signal transducing histidine kinase"/>
    <property type="match status" value="1"/>
</dbReference>
<evidence type="ECO:0000256" key="5">
    <source>
        <dbReference type="ARBA" id="ARBA00022679"/>
    </source>
</evidence>
<evidence type="ECO:0000256" key="2">
    <source>
        <dbReference type="ARBA" id="ARBA00004370"/>
    </source>
</evidence>
<dbReference type="PANTHER" id="PTHR45436:SF1">
    <property type="entry name" value="SENSOR PROTEIN QSEC"/>
    <property type="match status" value="1"/>
</dbReference>
<dbReference type="EC" id="2.7.13.3" evidence="3"/>
<feature type="transmembrane region" description="Helical" evidence="10">
    <location>
        <begin position="181"/>
        <end position="204"/>
    </location>
</feature>
<comment type="subcellular location">
    <subcellularLocation>
        <location evidence="2">Membrane</location>
    </subcellularLocation>
</comment>
<dbReference type="InterPro" id="IPR036890">
    <property type="entry name" value="HATPase_C_sf"/>
</dbReference>
<evidence type="ECO:0000256" key="8">
    <source>
        <dbReference type="ARBA" id="ARBA00022989"/>
    </source>
</evidence>
<dbReference type="Pfam" id="PF00512">
    <property type="entry name" value="HisKA"/>
    <property type="match status" value="1"/>
</dbReference>
<name>A0A1I4FMR8_9GAMM</name>
<evidence type="ECO:0000256" key="3">
    <source>
        <dbReference type="ARBA" id="ARBA00012438"/>
    </source>
</evidence>
<accession>A0A1I4FMR8</accession>
<evidence type="ECO:0000256" key="7">
    <source>
        <dbReference type="ARBA" id="ARBA00022777"/>
    </source>
</evidence>
<dbReference type="InterPro" id="IPR003661">
    <property type="entry name" value="HisK_dim/P_dom"/>
</dbReference>
<keyword evidence="9 10" id="KW-0472">Membrane</keyword>
<dbReference type="AlphaFoldDB" id="A0A1I4FMR8"/>
<organism evidence="12 13">
    <name type="scientific">Rhodanobacter glycinis</name>
    <dbReference type="NCBI Taxonomy" id="582702"/>
    <lineage>
        <taxon>Bacteria</taxon>
        <taxon>Pseudomonadati</taxon>
        <taxon>Pseudomonadota</taxon>
        <taxon>Gammaproteobacteria</taxon>
        <taxon>Lysobacterales</taxon>
        <taxon>Rhodanobacteraceae</taxon>
        <taxon>Rhodanobacter</taxon>
    </lineage>
</organism>
<dbReference type="InterPro" id="IPR013727">
    <property type="entry name" value="2CSK_N"/>
</dbReference>
<reference evidence="13" key="1">
    <citation type="submission" date="2016-10" db="EMBL/GenBank/DDBJ databases">
        <authorList>
            <person name="Varghese N."/>
            <person name="Submissions S."/>
        </authorList>
    </citation>
    <scope>NUCLEOTIDE SEQUENCE [LARGE SCALE GENOMIC DNA]</scope>
    <source>
        <strain evidence="13">MO64</strain>
    </source>
</reference>
<dbReference type="Pfam" id="PF08521">
    <property type="entry name" value="2CSK_N"/>
    <property type="match status" value="1"/>
</dbReference>
<keyword evidence="8 10" id="KW-1133">Transmembrane helix</keyword>
<dbReference type="CDD" id="cd00082">
    <property type="entry name" value="HisKA"/>
    <property type="match status" value="1"/>
</dbReference>
<evidence type="ECO:0000313" key="13">
    <source>
        <dbReference type="Proteomes" id="UP000198725"/>
    </source>
</evidence>
<feature type="domain" description="Histidine kinase" evidence="11">
    <location>
        <begin position="264"/>
        <end position="477"/>
    </location>
</feature>
<dbReference type="Pfam" id="PF02518">
    <property type="entry name" value="HATPase_c"/>
    <property type="match status" value="1"/>
</dbReference>
<dbReference type="InterPro" id="IPR050428">
    <property type="entry name" value="TCS_sensor_his_kinase"/>
</dbReference>
<evidence type="ECO:0000256" key="1">
    <source>
        <dbReference type="ARBA" id="ARBA00000085"/>
    </source>
</evidence>
<dbReference type="PRINTS" id="PR00344">
    <property type="entry name" value="BCTRLSENSOR"/>
</dbReference>
<sequence length="477" mass="52901">MTRRRMLQLQPWLYRLLLPESRHSLRQRLLIILLVPLMLLLVFNSLITYAGALIYSNRVHDDSLTSDALTLQQMLATQDPDGRISPQARFLLEYDPGGHNYYSYFSVRSARHGLLAGNNTLQPPAGLGRLSDAPRLYDVHLGHRSLRAASVTMPNTRDPGDILTVTVAETLRDRHLVARQILLLSIPAQAVLILAVFLLVWFGVRTGLRQLDPLSARLALREHDLSPIGETGVPVEILPLTRTIDELFARLRNMLALQERFIADAAHQLRTPLAGLRVHAERAQAHPDPATVSDSLQHIRQLIERANRTSSQLLALTRAQSTEPDAAASTRLDLAELIPDLVRRRVHEALAAGIDLGYDGPAEPQWIEADSHTLQELLDNLIDNGLRYAGRGASMTITLAREDANICLGVEDNGPGVPDEWLARLGERFFRVPGCKAEGSGLGLAIVQRIAERHHGSVRYRSGDAGGFRVEVRFPAT</sequence>
<evidence type="ECO:0000256" key="9">
    <source>
        <dbReference type="ARBA" id="ARBA00023136"/>
    </source>
</evidence>
<dbReference type="SMART" id="SM00388">
    <property type="entry name" value="HisKA"/>
    <property type="match status" value="1"/>
</dbReference>
<keyword evidence="13" id="KW-1185">Reference proteome</keyword>
<keyword evidence="4" id="KW-0597">Phosphoprotein</keyword>
<evidence type="ECO:0000259" key="11">
    <source>
        <dbReference type="PROSITE" id="PS50109"/>
    </source>
</evidence>
<dbReference type="PROSITE" id="PS50109">
    <property type="entry name" value="HIS_KIN"/>
    <property type="match status" value="1"/>
</dbReference>
<evidence type="ECO:0000256" key="10">
    <source>
        <dbReference type="SAM" id="Phobius"/>
    </source>
</evidence>
<dbReference type="RefSeq" id="WP_175481589.1">
    <property type="nucleotide sequence ID" value="NZ_FOSR01000018.1"/>
</dbReference>